<evidence type="ECO:0000313" key="16">
    <source>
        <dbReference type="Proteomes" id="UP001633002"/>
    </source>
</evidence>
<evidence type="ECO:0000256" key="7">
    <source>
        <dbReference type="ARBA" id="ARBA00022741"/>
    </source>
</evidence>
<keyword evidence="6 13" id="KW-0436">Ligase</keyword>
<comment type="catalytic activity">
    <reaction evidence="12">
        <text>tRNA(Tyr) + L-tyrosine + ATP = L-tyrosyl-tRNA(Tyr) + AMP + diphosphate + H(+)</text>
        <dbReference type="Rhea" id="RHEA:10220"/>
        <dbReference type="Rhea" id="RHEA-COMP:9706"/>
        <dbReference type="Rhea" id="RHEA-COMP:9707"/>
        <dbReference type="ChEBI" id="CHEBI:15378"/>
        <dbReference type="ChEBI" id="CHEBI:30616"/>
        <dbReference type="ChEBI" id="CHEBI:33019"/>
        <dbReference type="ChEBI" id="CHEBI:58315"/>
        <dbReference type="ChEBI" id="CHEBI:78442"/>
        <dbReference type="ChEBI" id="CHEBI:78536"/>
        <dbReference type="ChEBI" id="CHEBI:456215"/>
        <dbReference type="EC" id="6.1.1.1"/>
    </reaction>
</comment>
<evidence type="ECO:0000256" key="3">
    <source>
        <dbReference type="ARBA" id="ARBA00005594"/>
    </source>
</evidence>
<feature type="region of interest" description="Disordered" evidence="14">
    <location>
        <begin position="1"/>
        <end position="31"/>
    </location>
</feature>
<sequence length="384" mass="43608">MASNAEETIPPAEAVVAPETATSSSSDAACDDGPADHFSKMTLDERFTLVRSIGEECIQEDELRNLLDKKKDPVAYDGFEPSGRMHIAQGVMKAINVNKLTKAGCIFKFWIADWFAQLNNKMGGDLKKIRTVGQYMIEIWKAVGMNMDRVQFLWASDEINARSQEYWPLVMDIARQNNLTRIKRCCQIMGRNEEDELTAAQIFYPCMQCADIFFLKADICQLGSDQRKVNMLAREYCKGKLKPIILSHRMLPGLLEGQEKMSKSMSESAIFMEDEESDVKTKIRKAFCPPLITKGNPCFEYTVYVVLPYCNEFVVERKEENGGKKTYTTAEELEADYTSGALHPSDLKPALTKALNRILEPVREHFRTNPQAKDLLKKVKVKLR</sequence>
<dbReference type="PANTHER" id="PTHR46264">
    <property type="entry name" value="TYROSINE-TRNA LIGASE"/>
    <property type="match status" value="1"/>
</dbReference>
<dbReference type="Pfam" id="PF00579">
    <property type="entry name" value="tRNA-synt_1b"/>
    <property type="match status" value="1"/>
</dbReference>
<evidence type="ECO:0000256" key="1">
    <source>
        <dbReference type="ARBA" id="ARBA00002025"/>
    </source>
</evidence>
<keyword evidence="10 13" id="KW-0030">Aminoacyl-tRNA synthetase</keyword>
<keyword evidence="16" id="KW-1185">Reference proteome</keyword>
<dbReference type="InterPro" id="IPR050489">
    <property type="entry name" value="Tyr-tRNA_synthase"/>
</dbReference>
<evidence type="ECO:0000256" key="4">
    <source>
        <dbReference type="ARBA" id="ARBA00013160"/>
    </source>
</evidence>
<keyword evidence="9 13" id="KW-0648">Protein biosynthesis</keyword>
<dbReference type="AlphaFoldDB" id="A0ABD3I223"/>
<evidence type="ECO:0000256" key="12">
    <source>
        <dbReference type="ARBA" id="ARBA00048248"/>
    </source>
</evidence>
<organism evidence="15 16">
    <name type="scientific">Riccia sorocarpa</name>
    <dbReference type="NCBI Taxonomy" id="122646"/>
    <lineage>
        <taxon>Eukaryota</taxon>
        <taxon>Viridiplantae</taxon>
        <taxon>Streptophyta</taxon>
        <taxon>Embryophyta</taxon>
        <taxon>Marchantiophyta</taxon>
        <taxon>Marchantiopsida</taxon>
        <taxon>Marchantiidae</taxon>
        <taxon>Marchantiales</taxon>
        <taxon>Ricciaceae</taxon>
        <taxon>Riccia</taxon>
    </lineage>
</organism>
<dbReference type="Proteomes" id="UP001633002">
    <property type="component" value="Unassembled WGS sequence"/>
</dbReference>
<dbReference type="FunFam" id="3.40.50.620:FF:000085">
    <property type="entry name" value="Tyrosine--tRNA ligase 1 cytoplasmic"/>
    <property type="match status" value="1"/>
</dbReference>
<comment type="function">
    <text evidence="1">Catalyzes the attachment of tyrosine to tRNA(Tyr) in a two-step reaction: tyrosine is first activated by ATP to form Tyr-AMP and then transferred to the acceptor end of tRNA(Tyr).</text>
</comment>
<dbReference type="FunFam" id="3.40.50.620:FF:000103">
    <property type="entry name" value="tyrosine--tRNA ligase 1, cytoplasmic"/>
    <property type="match status" value="1"/>
</dbReference>
<dbReference type="PIRSF" id="PIRSF006588">
    <property type="entry name" value="TyrRS_arch_euk"/>
    <property type="match status" value="1"/>
</dbReference>
<evidence type="ECO:0000256" key="10">
    <source>
        <dbReference type="ARBA" id="ARBA00023146"/>
    </source>
</evidence>
<comment type="subcellular location">
    <subcellularLocation>
        <location evidence="2">Cytoplasm</location>
        <location evidence="2">Cytosol</location>
    </subcellularLocation>
</comment>
<keyword evidence="5" id="KW-0963">Cytoplasm</keyword>
<accession>A0ABD3I223</accession>
<evidence type="ECO:0000313" key="15">
    <source>
        <dbReference type="EMBL" id="KAL3696341.1"/>
    </source>
</evidence>
<dbReference type="Gene3D" id="3.40.50.620">
    <property type="entry name" value="HUPs"/>
    <property type="match status" value="2"/>
</dbReference>
<dbReference type="PANTHER" id="PTHR46264:SF4">
    <property type="entry name" value="TYROSINE--TRNA LIGASE, CYTOPLASMIC"/>
    <property type="match status" value="1"/>
</dbReference>
<evidence type="ECO:0000256" key="6">
    <source>
        <dbReference type="ARBA" id="ARBA00022598"/>
    </source>
</evidence>
<evidence type="ECO:0000256" key="13">
    <source>
        <dbReference type="RuleBase" id="RU363036"/>
    </source>
</evidence>
<dbReference type="InterPro" id="IPR002305">
    <property type="entry name" value="aa-tRNA-synth_Ic"/>
</dbReference>
<protein>
    <recommendedName>
        <fullName evidence="4">tyrosine--tRNA ligase</fullName>
        <ecNumber evidence="4">6.1.1.1</ecNumber>
    </recommendedName>
    <alternativeName>
        <fullName evidence="11">Tyrosyl-tRNA synthetase</fullName>
    </alternativeName>
</protein>
<dbReference type="EC" id="6.1.1.1" evidence="4"/>
<comment type="similarity">
    <text evidence="3 13">Belongs to the class-I aminoacyl-tRNA synthetase family.</text>
</comment>
<dbReference type="InterPro" id="IPR023617">
    <property type="entry name" value="Tyr-tRNA-ligase_arc/euk-type"/>
</dbReference>
<evidence type="ECO:0000256" key="5">
    <source>
        <dbReference type="ARBA" id="ARBA00022490"/>
    </source>
</evidence>
<dbReference type="GO" id="GO:0006412">
    <property type="term" value="P:translation"/>
    <property type="evidence" value="ECO:0007669"/>
    <property type="project" value="UniProtKB-KW"/>
</dbReference>
<dbReference type="GO" id="GO:0004831">
    <property type="term" value="F:tyrosine-tRNA ligase activity"/>
    <property type="evidence" value="ECO:0007669"/>
    <property type="project" value="UniProtKB-EC"/>
</dbReference>
<evidence type="ECO:0000256" key="2">
    <source>
        <dbReference type="ARBA" id="ARBA00004514"/>
    </source>
</evidence>
<evidence type="ECO:0000256" key="11">
    <source>
        <dbReference type="ARBA" id="ARBA00033323"/>
    </source>
</evidence>
<keyword evidence="7 13" id="KW-0547">Nucleotide-binding</keyword>
<dbReference type="SUPFAM" id="SSF52374">
    <property type="entry name" value="Nucleotidylyl transferase"/>
    <property type="match status" value="1"/>
</dbReference>
<dbReference type="GO" id="GO:0005524">
    <property type="term" value="F:ATP binding"/>
    <property type="evidence" value="ECO:0007669"/>
    <property type="project" value="UniProtKB-KW"/>
</dbReference>
<dbReference type="EMBL" id="JBJQOH010000002">
    <property type="protein sequence ID" value="KAL3696341.1"/>
    <property type="molecule type" value="Genomic_DNA"/>
</dbReference>
<proteinExistence type="inferred from homology"/>
<dbReference type="GO" id="GO:0005829">
    <property type="term" value="C:cytosol"/>
    <property type="evidence" value="ECO:0007669"/>
    <property type="project" value="UniProtKB-SubCell"/>
</dbReference>
<evidence type="ECO:0000256" key="14">
    <source>
        <dbReference type="SAM" id="MobiDB-lite"/>
    </source>
</evidence>
<gene>
    <name evidence="15" type="ORF">R1sor_010417</name>
</gene>
<dbReference type="NCBIfam" id="NF006330">
    <property type="entry name" value="PRK08560.1"/>
    <property type="match status" value="1"/>
</dbReference>
<name>A0ABD3I223_9MARC</name>
<dbReference type="InterPro" id="IPR014729">
    <property type="entry name" value="Rossmann-like_a/b/a_fold"/>
</dbReference>
<comment type="caution">
    <text evidence="15">The sequence shown here is derived from an EMBL/GenBank/DDBJ whole genome shotgun (WGS) entry which is preliminary data.</text>
</comment>
<evidence type="ECO:0000256" key="9">
    <source>
        <dbReference type="ARBA" id="ARBA00022917"/>
    </source>
</evidence>
<keyword evidence="8 13" id="KW-0067">ATP-binding</keyword>
<reference evidence="15 16" key="1">
    <citation type="submission" date="2024-09" db="EMBL/GenBank/DDBJ databases">
        <title>Chromosome-scale assembly of Riccia sorocarpa.</title>
        <authorList>
            <person name="Paukszto L."/>
        </authorList>
    </citation>
    <scope>NUCLEOTIDE SEQUENCE [LARGE SCALE GENOMIC DNA]</scope>
    <source>
        <strain evidence="15">LP-2024</strain>
        <tissue evidence="15">Aerial parts of the thallus</tissue>
    </source>
</reference>
<evidence type="ECO:0000256" key="8">
    <source>
        <dbReference type="ARBA" id="ARBA00022840"/>
    </source>
</evidence>